<evidence type="ECO:0000313" key="3">
    <source>
        <dbReference type="Proteomes" id="UP000471640"/>
    </source>
</evidence>
<dbReference type="GO" id="GO:0016491">
    <property type="term" value="F:oxidoreductase activity"/>
    <property type="evidence" value="ECO:0007669"/>
    <property type="project" value="InterPro"/>
</dbReference>
<evidence type="ECO:0000313" key="2">
    <source>
        <dbReference type="EMBL" id="NEX21617.1"/>
    </source>
</evidence>
<comment type="caution">
    <text evidence="2">The sequence shown here is derived from an EMBL/GenBank/DDBJ whole genome shotgun (WGS) entry which is preliminary data.</text>
</comment>
<proteinExistence type="predicted"/>
<reference evidence="3" key="1">
    <citation type="journal article" date="2020" name="Microbiol. Resour. Announc.">
        <title>Draft Genome Sequences of Thiorhodococcus mannitoliphagus and Thiorhodococcus minor, Purple Sulfur Photosynthetic Bacteria in the Gammaproteobacterial Family Chromatiaceae.</title>
        <authorList>
            <person name="Aviles F.A."/>
            <person name="Meyer T.E."/>
            <person name="Kyndt J.A."/>
        </authorList>
    </citation>
    <scope>NUCLEOTIDE SEQUENCE [LARGE SCALE GENOMIC DNA]</scope>
    <source>
        <strain evidence="3">DSM 18266</strain>
    </source>
</reference>
<gene>
    <name evidence="2" type="ORF">G3480_15085</name>
</gene>
<dbReference type="GO" id="GO:0016209">
    <property type="term" value="F:antioxidant activity"/>
    <property type="evidence" value="ECO:0007669"/>
    <property type="project" value="InterPro"/>
</dbReference>
<dbReference type="EMBL" id="JAAIJR010000061">
    <property type="protein sequence ID" value="NEX21617.1"/>
    <property type="molecule type" value="Genomic_DNA"/>
</dbReference>
<dbReference type="RefSeq" id="WP_164654717.1">
    <property type="nucleotide sequence ID" value="NZ_JAAIJR010000061.1"/>
</dbReference>
<protein>
    <submittedName>
        <fullName evidence="2">Redoxin domain-containing protein</fullName>
    </submittedName>
</protein>
<dbReference type="Gene3D" id="3.40.30.10">
    <property type="entry name" value="Glutaredoxin"/>
    <property type="match status" value="1"/>
</dbReference>
<dbReference type="Pfam" id="PF00578">
    <property type="entry name" value="AhpC-TSA"/>
    <property type="match status" value="1"/>
</dbReference>
<feature type="domain" description="Alkyl hydroperoxide reductase subunit C/ Thiol specific antioxidant" evidence="1">
    <location>
        <begin position="11"/>
        <end position="59"/>
    </location>
</feature>
<dbReference type="AlphaFoldDB" id="A0A6P1DTG8"/>
<reference evidence="2 3" key="2">
    <citation type="submission" date="2020-02" db="EMBL/GenBank/DDBJ databases">
        <title>Genome sequences of Thiorhodococcus mannitoliphagus and Thiorhodococcus minor, purple sulfur photosynthetic bacteria in the gammaproteobacterial family, Chromatiaceae.</title>
        <authorList>
            <person name="Aviles F.A."/>
            <person name="Meyer T.E."/>
            <person name="Kyndt J.A."/>
        </authorList>
    </citation>
    <scope>NUCLEOTIDE SEQUENCE [LARGE SCALE GENOMIC DNA]</scope>
    <source>
        <strain evidence="2 3">DSM 18266</strain>
    </source>
</reference>
<name>A0A6P1DTG8_9GAMM</name>
<dbReference type="SUPFAM" id="SSF52833">
    <property type="entry name" value="Thioredoxin-like"/>
    <property type="match status" value="1"/>
</dbReference>
<sequence>MISRQPLNVGEDPETVDRFRQDFGLELPLPIDSDASVMRSYPMSGLPTTFVIDTQGRLALRTTGEPVWDHPEILEPVRALK</sequence>
<dbReference type="InterPro" id="IPR000866">
    <property type="entry name" value="AhpC/TSA"/>
</dbReference>
<keyword evidence="3" id="KW-1185">Reference proteome</keyword>
<dbReference type="InterPro" id="IPR036249">
    <property type="entry name" value="Thioredoxin-like_sf"/>
</dbReference>
<accession>A0A6P1DTG8</accession>
<evidence type="ECO:0000259" key="1">
    <source>
        <dbReference type="Pfam" id="PF00578"/>
    </source>
</evidence>
<dbReference type="Proteomes" id="UP000471640">
    <property type="component" value="Unassembled WGS sequence"/>
</dbReference>
<organism evidence="2 3">
    <name type="scientific">Thiorhodococcus mannitoliphagus</name>
    <dbReference type="NCBI Taxonomy" id="329406"/>
    <lineage>
        <taxon>Bacteria</taxon>
        <taxon>Pseudomonadati</taxon>
        <taxon>Pseudomonadota</taxon>
        <taxon>Gammaproteobacteria</taxon>
        <taxon>Chromatiales</taxon>
        <taxon>Chromatiaceae</taxon>
        <taxon>Thiorhodococcus</taxon>
    </lineage>
</organism>